<name>A0A9P4MKU9_9PLEO</name>
<evidence type="ECO:0000256" key="6">
    <source>
        <dbReference type="PIRSR" id="PIRSR006806-1"/>
    </source>
</evidence>
<evidence type="ECO:0000256" key="5">
    <source>
        <dbReference type="ARBA" id="ARBA00038966"/>
    </source>
</evidence>
<dbReference type="InterPro" id="IPR037171">
    <property type="entry name" value="NagB/RpiA_transferase-like"/>
</dbReference>
<keyword evidence="3 6" id="KW-0067">ATP-binding</keyword>
<dbReference type="SUPFAM" id="SSF100950">
    <property type="entry name" value="NagB/RpiA/CoA transferase-like"/>
    <property type="match status" value="1"/>
</dbReference>
<dbReference type="Pfam" id="PF01812">
    <property type="entry name" value="5-FTHF_cyc-lig"/>
    <property type="match status" value="1"/>
</dbReference>
<dbReference type="PANTHER" id="PTHR23407:SF1">
    <property type="entry name" value="5-FORMYLTETRAHYDROFOLATE CYCLO-LIGASE"/>
    <property type="match status" value="1"/>
</dbReference>
<dbReference type="Proteomes" id="UP000799536">
    <property type="component" value="Unassembled WGS sequence"/>
</dbReference>
<dbReference type="GO" id="GO:0035999">
    <property type="term" value="P:tetrahydrofolate interconversion"/>
    <property type="evidence" value="ECO:0007669"/>
    <property type="project" value="TreeGrafter"/>
</dbReference>
<dbReference type="EMBL" id="ML994409">
    <property type="protein sequence ID" value="KAF2196359.1"/>
    <property type="molecule type" value="Genomic_DNA"/>
</dbReference>
<keyword evidence="8" id="KW-1185">Reference proteome</keyword>
<dbReference type="Gene3D" id="3.40.50.10420">
    <property type="entry name" value="NagB/RpiA/CoA transferase-like"/>
    <property type="match status" value="1"/>
</dbReference>
<evidence type="ECO:0000313" key="8">
    <source>
        <dbReference type="Proteomes" id="UP000799536"/>
    </source>
</evidence>
<evidence type="ECO:0000256" key="4">
    <source>
        <dbReference type="ARBA" id="ARBA00036539"/>
    </source>
</evidence>
<organism evidence="7 8">
    <name type="scientific">Delitschia confertaspora ATCC 74209</name>
    <dbReference type="NCBI Taxonomy" id="1513339"/>
    <lineage>
        <taxon>Eukaryota</taxon>
        <taxon>Fungi</taxon>
        <taxon>Dikarya</taxon>
        <taxon>Ascomycota</taxon>
        <taxon>Pezizomycotina</taxon>
        <taxon>Dothideomycetes</taxon>
        <taxon>Pleosporomycetidae</taxon>
        <taxon>Pleosporales</taxon>
        <taxon>Delitschiaceae</taxon>
        <taxon>Delitschia</taxon>
    </lineage>
</organism>
<feature type="binding site" evidence="6">
    <location>
        <begin position="171"/>
        <end position="179"/>
    </location>
    <ligand>
        <name>ATP</name>
        <dbReference type="ChEBI" id="CHEBI:30616"/>
    </ligand>
</feature>
<evidence type="ECO:0000256" key="1">
    <source>
        <dbReference type="ARBA" id="ARBA00010638"/>
    </source>
</evidence>
<dbReference type="InterPro" id="IPR024185">
    <property type="entry name" value="FTHF_cligase-like_sf"/>
</dbReference>
<keyword evidence="2 6" id="KW-0547">Nucleotide-binding</keyword>
<dbReference type="OrthoDB" id="2015992at2759"/>
<proteinExistence type="inferred from homology"/>
<dbReference type="AlphaFoldDB" id="A0A9P4MKU9"/>
<comment type="caution">
    <text evidence="7">The sequence shown here is derived from an EMBL/GenBank/DDBJ whole genome shotgun (WGS) entry which is preliminary data.</text>
</comment>
<feature type="binding site" evidence="6">
    <location>
        <begin position="10"/>
        <end position="14"/>
    </location>
    <ligand>
        <name>ATP</name>
        <dbReference type="ChEBI" id="CHEBI:30616"/>
    </ligand>
</feature>
<dbReference type="GO" id="GO:0005739">
    <property type="term" value="C:mitochondrion"/>
    <property type="evidence" value="ECO:0007669"/>
    <property type="project" value="TreeGrafter"/>
</dbReference>
<evidence type="ECO:0000256" key="2">
    <source>
        <dbReference type="ARBA" id="ARBA00022741"/>
    </source>
</evidence>
<dbReference type="PANTHER" id="PTHR23407">
    <property type="entry name" value="ATPASE INHIBITOR/5-FORMYLTETRAHYDROFOLATE CYCLO-LIGASE"/>
    <property type="match status" value="1"/>
</dbReference>
<dbReference type="GO" id="GO:0005524">
    <property type="term" value="F:ATP binding"/>
    <property type="evidence" value="ECO:0007669"/>
    <property type="project" value="UniProtKB-KW"/>
</dbReference>
<dbReference type="FunFam" id="3.40.50.10420:FF:000007">
    <property type="entry name" value="5-formyltetrahydrofolate cyclo-ligase"/>
    <property type="match status" value="1"/>
</dbReference>
<dbReference type="GO" id="GO:0030272">
    <property type="term" value="F:5-formyltetrahydrofolate cyclo-ligase activity"/>
    <property type="evidence" value="ECO:0007669"/>
    <property type="project" value="UniProtKB-EC"/>
</dbReference>
<dbReference type="PIRSF" id="PIRSF006806">
    <property type="entry name" value="FTHF_cligase"/>
    <property type="match status" value="1"/>
</dbReference>
<evidence type="ECO:0000256" key="3">
    <source>
        <dbReference type="ARBA" id="ARBA00022840"/>
    </source>
</evidence>
<comment type="catalytic activity">
    <reaction evidence="4">
        <text>(6S)-5-formyl-5,6,7,8-tetrahydrofolate + ATP = (6R)-5,10-methenyltetrahydrofolate + ADP + phosphate</text>
        <dbReference type="Rhea" id="RHEA:10488"/>
        <dbReference type="ChEBI" id="CHEBI:30616"/>
        <dbReference type="ChEBI" id="CHEBI:43474"/>
        <dbReference type="ChEBI" id="CHEBI:57455"/>
        <dbReference type="ChEBI" id="CHEBI:57457"/>
        <dbReference type="ChEBI" id="CHEBI:456216"/>
        <dbReference type="EC" id="6.3.3.2"/>
    </reaction>
</comment>
<feature type="binding site" evidence="6">
    <location>
        <position position="62"/>
    </location>
    <ligand>
        <name>substrate</name>
    </ligand>
</feature>
<sequence>MAAPSTKTLKKELRKKIKTVLSNLTSEAAATQSLNATNVLLSMPEYQRAKKISVYLSMPSGEISTRNIVHDALKQGKRVFIPYIYKLASPQEGLPKSVMDMLELQSVTDFESFQPDNWGIPTPSQDSISSRTNSFGGIGLTNVGTKEIVQKDFGLDMIVMPGMAFDSNFGRLGHGKGFYDYFLERCHKSSQLPFRVGLSLTEQFLPSTESVPMDDTDYRLDALVLGDGQLRRAES</sequence>
<reference evidence="7" key="1">
    <citation type="journal article" date="2020" name="Stud. Mycol.">
        <title>101 Dothideomycetes genomes: a test case for predicting lifestyles and emergence of pathogens.</title>
        <authorList>
            <person name="Haridas S."/>
            <person name="Albert R."/>
            <person name="Binder M."/>
            <person name="Bloem J."/>
            <person name="Labutti K."/>
            <person name="Salamov A."/>
            <person name="Andreopoulos B."/>
            <person name="Baker S."/>
            <person name="Barry K."/>
            <person name="Bills G."/>
            <person name="Bluhm B."/>
            <person name="Cannon C."/>
            <person name="Castanera R."/>
            <person name="Culley D."/>
            <person name="Daum C."/>
            <person name="Ezra D."/>
            <person name="Gonzalez J."/>
            <person name="Henrissat B."/>
            <person name="Kuo A."/>
            <person name="Liang C."/>
            <person name="Lipzen A."/>
            <person name="Lutzoni F."/>
            <person name="Magnuson J."/>
            <person name="Mondo S."/>
            <person name="Nolan M."/>
            <person name="Ohm R."/>
            <person name="Pangilinan J."/>
            <person name="Park H.-J."/>
            <person name="Ramirez L."/>
            <person name="Alfaro M."/>
            <person name="Sun H."/>
            <person name="Tritt A."/>
            <person name="Yoshinaga Y."/>
            <person name="Zwiers L.-H."/>
            <person name="Turgeon B."/>
            <person name="Goodwin S."/>
            <person name="Spatafora J."/>
            <person name="Crous P."/>
            <person name="Grigoriev I."/>
        </authorList>
    </citation>
    <scope>NUCLEOTIDE SEQUENCE</scope>
    <source>
        <strain evidence="7">ATCC 74209</strain>
    </source>
</reference>
<dbReference type="GO" id="GO:0009396">
    <property type="term" value="P:folic acid-containing compound biosynthetic process"/>
    <property type="evidence" value="ECO:0007669"/>
    <property type="project" value="TreeGrafter"/>
</dbReference>
<evidence type="ECO:0000313" key="7">
    <source>
        <dbReference type="EMBL" id="KAF2196359.1"/>
    </source>
</evidence>
<feature type="binding site" evidence="6">
    <location>
        <position position="56"/>
    </location>
    <ligand>
        <name>substrate</name>
    </ligand>
</feature>
<dbReference type="EC" id="6.3.3.2" evidence="5"/>
<comment type="similarity">
    <text evidence="1">Belongs to the 5-formyltetrahydrofolate cyclo-ligase family.</text>
</comment>
<dbReference type="InterPro" id="IPR002698">
    <property type="entry name" value="FTHF_cligase"/>
</dbReference>
<accession>A0A9P4MKU9</accession>
<gene>
    <name evidence="7" type="ORF">GQ43DRAFT_261921</name>
</gene>
<protein>
    <recommendedName>
        <fullName evidence="5">5-formyltetrahydrofolate cyclo-ligase</fullName>
        <ecNumber evidence="5">6.3.3.2</ecNumber>
    </recommendedName>
</protein>